<name>A0A9W8VZS9_9HYPO</name>
<feature type="transmembrane region" description="Helical" evidence="2">
    <location>
        <begin position="84"/>
        <end position="103"/>
    </location>
</feature>
<reference evidence="3" key="1">
    <citation type="submission" date="2022-10" db="EMBL/GenBank/DDBJ databases">
        <title>Tapping the CABI collections for fungal endophytes: first genome assemblies for Collariella, Neodidymelliopsis, Ascochyta clinopodiicola, Didymella pomorum, Didymosphaeria variabile, Neocosmospora piperis and Neocucurbitaria cava.</title>
        <authorList>
            <person name="Hill R."/>
        </authorList>
    </citation>
    <scope>NUCLEOTIDE SEQUENCE</scope>
    <source>
        <strain evidence="3">IMI 366586</strain>
    </source>
</reference>
<evidence type="ECO:0000313" key="3">
    <source>
        <dbReference type="EMBL" id="KAJ4307865.1"/>
    </source>
</evidence>
<protein>
    <submittedName>
        <fullName evidence="3">Uncharacterized protein</fullName>
    </submittedName>
</protein>
<evidence type="ECO:0000256" key="1">
    <source>
        <dbReference type="SAM" id="MobiDB-lite"/>
    </source>
</evidence>
<organism evidence="3 4">
    <name type="scientific">Fusarium piperis</name>
    <dbReference type="NCBI Taxonomy" id="1435070"/>
    <lineage>
        <taxon>Eukaryota</taxon>
        <taxon>Fungi</taxon>
        <taxon>Dikarya</taxon>
        <taxon>Ascomycota</taxon>
        <taxon>Pezizomycotina</taxon>
        <taxon>Sordariomycetes</taxon>
        <taxon>Hypocreomycetidae</taxon>
        <taxon>Hypocreales</taxon>
        <taxon>Nectriaceae</taxon>
        <taxon>Fusarium</taxon>
        <taxon>Fusarium solani species complex</taxon>
    </lineage>
</organism>
<proteinExistence type="predicted"/>
<dbReference type="EMBL" id="JAPEUR010000615">
    <property type="protein sequence ID" value="KAJ4307865.1"/>
    <property type="molecule type" value="Genomic_DNA"/>
</dbReference>
<evidence type="ECO:0000313" key="4">
    <source>
        <dbReference type="Proteomes" id="UP001140502"/>
    </source>
</evidence>
<dbReference type="Proteomes" id="UP001140502">
    <property type="component" value="Unassembled WGS sequence"/>
</dbReference>
<evidence type="ECO:0000256" key="2">
    <source>
        <dbReference type="SAM" id="Phobius"/>
    </source>
</evidence>
<dbReference type="OrthoDB" id="5077815at2759"/>
<sequence length="413" mass="46739">MPEERDDPFQGENNQDGPHYGAYHDANMAFRQRNAHLRPDDAPPDTFPPHPLPAPGLNPFSNIFRLLSPFNDILRLLNPSVLKMIFYILLLLGAILVFLLYFVKGAVGEVLDGVTSVVSLTWTAVIVTPYLWAVSKVSPAQQTPQWETDPTTVAPFSPLIDTWISGIQVGQFTVKQLQHVLNVSNEDDVDVEEAKKVKELMNQYQKELAAALANTRPLVQFLIKDIQDAPLSALCWGGLGGFWNRYVTYRTSNCRRKLRGQLKTLAETFQLAIDTRLHLIAGIEQLQKGEIRNLRVKMCHRRDTFRGPYYDFAEKREKGDSEIGKYLSQVGQLVAAGDIVCHSIEFDYSVIEGKINFMADEVAFLEATLNSISRQMPLAEKAAGQKAGEQFESFILFHANRWLKMTDKYYEDN</sequence>
<keyword evidence="2" id="KW-0812">Transmembrane</keyword>
<keyword evidence="4" id="KW-1185">Reference proteome</keyword>
<feature type="region of interest" description="Disordered" evidence="1">
    <location>
        <begin position="1"/>
        <end position="22"/>
    </location>
</feature>
<dbReference type="AlphaFoldDB" id="A0A9W8VZS9"/>
<accession>A0A9W8VZS9</accession>
<gene>
    <name evidence="3" type="ORF">N0V84_012447</name>
</gene>
<keyword evidence="2" id="KW-1133">Transmembrane helix</keyword>
<comment type="caution">
    <text evidence="3">The sequence shown here is derived from an EMBL/GenBank/DDBJ whole genome shotgun (WGS) entry which is preliminary data.</text>
</comment>
<feature type="transmembrane region" description="Helical" evidence="2">
    <location>
        <begin position="110"/>
        <end position="132"/>
    </location>
</feature>
<keyword evidence="2" id="KW-0472">Membrane</keyword>